<dbReference type="PANTHER" id="PTHR42809:SF1">
    <property type="entry name" value="FLAVODOXIN 1"/>
    <property type="match status" value="1"/>
</dbReference>
<dbReference type="GO" id="GO:0010181">
    <property type="term" value="F:FMN binding"/>
    <property type="evidence" value="ECO:0007669"/>
    <property type="project" value="InterPro"/>
</dbReference>
<dbReference type="Pfam" id="PF00258">
    <property type="entry name" value="Flavodoxin_1"/>
    <property type="match status" value="1"/>
</dbReference>
<dbReference type="GO" id="GO:0009055">
    <property type="term" value="F:electron transfer activity"/>
    <property type="evidence" value="ECO:0007669"/>
    <property type="project" value="InterPro"/>
</dbReference>
<comment type="cofactor">
    <cofactor evidence="1">
        <name>FMN</name>
        <dbReference type="ChEBI" id="CHEBI:58210"/>
    </cofactor>
</comment>
<dbReference type="SMR" id="A0A1Q9DFZ7"/>
<keyword evidence="3" id="KW-0813">Transport</keyword>
<accession>A0A1Q9DFZ7</accession>
<dbReference type="AlphaFoldDB" id="A0A1Q9DFZ7"/>
<evidence type="ECO:0000256" key="1">
    <source>
        <dbReference type="ARBA" id="ARBA00001917"/>
    </source>
</evidence>
<dbReference type="InterPro" id="IPR001226">
    <property type="entry name" value="Flavodoxin_CS"/>
</dbReference>
<gene>
    <name evidence="9" type="primary">Flavodoxin</name>
    <name evidence="9" type="ORF">AK812_SmicGene24040</name>
</gene>
<keyword evidence="10" id="KW-1185">Reference proteome</keyword>
<evidence type="ECO:0000256" key="7">
    <source>
        <dbReference type="SAM" id="SignalP"/>
    </source>
</evidence>
<evidence type="ECO:0000256" key="5">
    <source>
        <dbReference type="ARBA" id="ARBA00022643"/>
    </source>
</evidence>
<dbReference type="PROSITE" id="PS50902">
    <property type="entry name" value="FLAVODOXIN_LIKE"/>
    <property type="match status" value="1"/>
</dbReference>
<evidence type="ECO:0000313" key="9">
    <source>
        <dbReference type="EMBL" id="OLP94010.1"/>
    </source>
</evidence>
<evidence type="ECO:0000259" key="8">
    <source>
        <dbReference type="PROSITE" id="PS50902"/>
    </source>
</evidence>
<dbReference type="Gene3D" id="3.40.50.360">
    <property type="match status" value="1"/>
</dbReference>
<comment type="caution">
    <text evidence="9">The sequence shown here is derived from an EMBL/GenBank/DDBJ whole genome shotgun (WGS) entry which is preliminary data.</text>
</comment>
<evidence type="ECO:0000256" key="3">
    <source>
        <dbReference type="ARBA" id="ARBA00022448"/>
    </source>
</evidence>
<dbReference type="InterPro" id="IPR029039">
    <property type="entry name" value="Flavoprotein-like_sf"/>
</dbReference>
<name>A0A1Q9DFZ7_SYMMI</name>
<dbReference type="EMBL" id="LSRX01000562">
    <property type="protein sequence ID" value="OLP94010.1"/>
    <property type="molecule type" value="Genomic_DNA"/>
</dbReference>
<dbReference type="PANTHER" id="PTHR42809">
    <property type="entry name" value="FLAVODOXIN 2"/>
    <property type="match status" value="1"/>
</dbReference>
<comment type="similarity">
    <text evidence="2">Belongs to the flavodoxin family.</text>
</comment>
<dbReference type="NCBIfam" id="TIGR01752">
    <property type="entry name" value="flav_long"/>
    <property type="match status" value="1"/>
</dbReference>
<feature type="domain" description="Flavodoxin-like" evidence="8">
    <location>
        <begin position="59"/>
        <end position="217"/>
    </location>
</feature>
<keyword evidence="6" id="KW-0249">Electron transport</keyword>
<dbReference type="OrthoDB" id="528439at2759"/>
<feature type="signal peptide" evidence="7">
    <location>
        <begin position="1"/>
        <end position="27"/>
    </location>
</feature>
<dbReference type="Proteomes" id="UP000186817">
    <property type="component" value="Unassembled WGS sequence"/>
</dbReference>
<reference evidence="9 10" key="1">
    <citation type="submission" date="2016-02" db="EMBL/GenBank/DDBJ databases">
        <title>Genome analysis of coral dinoflagellate symbionts highlights evolutionary adaptations to a symbiotic lifestyle.</title>
        <authorList>
            <person name="Aranda M."/>
            <person name="Li Y."/>
            <person name="Liew Y.J."/>
            <person name="Baumgarten S."/>
            <person name="Simakov O."/>
            <person name="Wilson M."/>
            <person name="Piel J."/>
            <person name="Ashoor H."/>
            <person name="Bougouffa S."/>
            <person name="Bajic V.B."/>
            <person name="Ryu T."/>
            <person name="Ravasi T."/>
            <person name="Bayer T."/>
            <person name="Micklem G."/>
            <person name="Kim H."/>
            <person name="Bhak J."/>
            <person name="Lajeunesse T.C."/>
            <person name="Voolstra C.R."/>
        </authorList>
    </citation>
    <scope>NUCLEOTIDE SEQUENCE [LARGE SCALE GENOMIC DNA]</scope>
    <source>
        <strain evidence="9 10">CCMP2467</strain>
    </source>
</reference>
<dbReference type="InterPro" id="IPR008254">
    <property type="entry name" value="Flavodoxin/NO_synth"/>
</dbReference>
<dbReference type="InterPro" id="IPR050619">
    <property type="entry name" value="Flavodoxin"/>
</dbReference>
<keyword evidence="5" id="KW-0288">FMN</keyword>
<dbReference type="SUPFAM" id="SSF52218">
    <property type="entry name" value="Flavoproteins"/>
    <property type="match status" value="1"/>
</dbReference>
<evidence type="ECO:0000256" key="4">
    <source>
        <dbReference type="ARBA" id="ARBA00022630"/>
    </source>
</evidence>
<evidence type="ECO:0000313" key="10">
    <source>
        <dbReference type="Proteomes" id="UP000186817"/>
    </source>
</evidence>
<dbReference type="NCBIfam" id="NF006738">
    <property type="entry name" value="PRK09267.1-4"/>
    <property type="match status" value="1"/>
</dbReference>
<evidence type="ECO:0000256" key="6">
    <source>
        <dbReference type="ARBA" id="ARBA00022982"/>
    </source>
</evidence>
<evidence type="ECO:0000256" key="2">
    <source>
        <dbReference type="ARBA" id="ARBA00005267"/>
    </source>
</evidence>
<dbReference type="OMA" id="ILGISTW"/>
<feature type="chain" id="PRO_5013158593" evidence="7">
    <location>
        <begin position="28"/>
        <end position="223"/>
    </location>
</feature>
<dbReference type="InterPro" id="IPR010086">
    <property type="entry name" value="Flavodoxin_lc"/>
</dbReference>
<keyword evidence="4" id="KW-0285">Flavoprotein</keyword>
<sequence>MAKAPRSALLLLVASLAFLRWTAPSFAGTRSPKVALHSTLQQKLKAFGRQNSCTARAAVGIFYTTQTGNTETVASKLAEATGLEASDYDGEDFSELDGVIAGCPTWNTGADEYRSGTTWDDYLDTIKEYDLTGKVVAVFGCGDSQSYADNFCDGIEELHNAFQAAGAKLVGYVDESGYSYGESKSVKDGKFLGLPLDEDNEDDQTDDRIAAWVEQLKGEGMPL</sequence>
<protein>
    <submittedName>
        <fullName evidence="9">Flavodoxin</fullName>
    </submittedName>
</protein>
<proteinExistence type="inferred from homology"/>
<keyword evidence="7" id="KW-0732">Signal</keyword>
<organism evidence="9 10">
    <name type="scientific">Symbiodinium microadriaticum</name>
    <name type="common">Dinoflagellate</name>
    <name type="synonym">Zooxanthella microadriatica</name>
    <dbReference type="NCBI Taxonomy" id="2951"/>
    <lineage>
        <taxon>Eukaryota</taxon>
        <taxon>Sar</taxon>
        <taxon>Alveolata</taxon>
        <taxon>Dinophyceae</taxon>
        <taxon>Suessiales</taxon>
        <taxon>Symbiodiniaceae</taxon>
        <taxon>Symbiodinium</taxon>
    </lineage>
</organism>
<dbReference type="PROSITE" id="PS00201">
    <property type="entry name" value="FLAVODOXIN"/>
    <property type="match status" value="1"/>
</dbReference>